<sequence>MKRLTTNVRRIGRELNTPVSVIERAMSALNLQGSSDYNTPSGATLTLLTELAREDRLADLNAVVAMFKVVHPGNARFVADSVPAKVMSNIIAHRLDSRGSERIVKWTASNTDWTEGLLAAIDSFTLDAWAASAIREMLAIKLN</sequence>
<dbReference type="EMBL" id="CADIKH010000104">
    <property type="protein sequence ID" value="CAB3774265.1"/>
    <property type="molecule type" value="Genomic_DNA"/>
</dbReference>
<evidence type="ECO:0000313" key="1">
    <source>
        <dbReference type="EMBL" id="CAB3774265.1"/>
    </source>
</evidence>
<dbReference type="RefSeq" id="WP_175232928.1">
    <property type="nucleotide sequence ID" value="NZ_CADIKH010000104.1"/>
</dbReference>
<reference evidence="1 2" key="1">
    <citation type="submission" date="2020-04" db="EMBL/GenBank/DDBJ databases">
        <authorList>
            <person name="De Canck E."/>
        </authorList>
    </citation>
    <scope>NUCLEOTIDE SEQUENCE [LARGE SCALE GENOMIC DNA]</scope>
    <source>
        <strain evidence="1 2">LMG 29542</strain>
    </source>
</reference>
<gene>
    <name evidence="1" type="ORF">LMG29542_07680</name>
</gene>
<dbReference type="Proteomes" id="UP000494363">
    <property type="component" value="Unassembled WGS sequence"/>
</dbReference>
<evidence type="ECO:0000313" key="2">
    <source>
        <dbReference type="Proteomes" id="UP000494363"/>
    </source>
</evidence>
<organism evidence="1 2">
    <name type="scientific">Paraburkholderia humisilvae</name>
    <dbReference type="NCBI Taxonomy" id="627669"/>
    <lineage>
        <taxon>Bacteria</taxon>
        <taxon>Pseudomonadati</taxon>
        <taxon>Pseudomonadota</taxon>
        <taxon>Betaproteobacteria</taxon>
        <taxon>Burkholderiales</taxon>
        <taxon>Burkholderiaceae</taxon>
        <taxon>Paraburkholderia</taxon>
    </lineage>
</organism>
<accession>A0A6J5FAM7</accession>
<protein>
    <submittedName>
        <fullName evidence="1">Uncharacterized protein</fullName>
    </submittedName>
</protein>
<dbReference type="AlphaFoldDB" id="A0A6J5FAM7"/>
<keyword evidence="2" id="KW-1185">Reference proteome</keyword>
<name>A0A6J5FAM7_9BURK</name>
<proteinExistence type="predicted"/>